<evidence type="ECO:0000313" key="1">
    <source>
        <dbReference type="EMBL" id="NYJ07569.1"/>
    </source>
</evidence>
<reference evidence="1 2" key="1">
    <citation type="submission" date="2020-07" db="EMBL/GenBank/DDBJ databases">
        <title>Sequencing the genomes of 1000 actinobacteria strains.</title>
        <authorList>
            <person name="Klenk H.-P."/>
        </authorList>
    </citation>
    <scope>NUCLEOTIDE SEQUENCE [LARGE SCALE GENOMIC DNA]</scope>
    <source>
        <strain evidence="1 2">DSM 104001</strain>
    </source>
</reference>
<protein>
    <recommendedName>
        <fullName evidence="3">Alpha/beta hydrolase family protein</fullName>
    </recommendedName>
</protein>
<evidence type="ECO:0000313" key="2">
    <source>
        <dbReference type="Proteomes" id="UP000541969"/>
    </source>
</evidence>
<dbReference type="SUPFAM" id="SSF53474">
    <property type="entry name" value="alpha/beta-Hydrolases"/>
    <property type="match status" value="1"/>
</dbReference>
<dbReference type="AlphaFoldDB" id="A0A853CL41"/>
<dbReference type="GO" id="GO:0016787">
    <property type="term" value="F:hydrolase activity"/>
    <property type="evidence" value="ECO:0007669"/>
    <property type="project" value="InterPro"/>
</dbReference>
<proteinExistence type="predicted"/>
<dbReference type="RefSeq" id="WP_179719515.1">
    <property type="nucleotide sequence ID" value="NZ_JACBZT010000001.1"/>
</dbReference>
<dbReference type="Pfam" id="PF06821">
    <property type="entry name" value="Ser_hydrolase"/>
    <property type="match status" value="1"/>
</dbReference>
<dbReference type="Proteomes" id="UP000541969">
    <property type="component" value="Unassembled WGS sequence"/>
</dbReference>
<dbReference type="Gene3D" id="3.40.50.1820">
    <property type="entry name" value="alpha/beta hydrolase"/>
    <property type="match status" value="1"/>
</dbReference>
<sequence>MTRPTLVLVPGLRGEVADHWQTRLAASRPDVRTVRPLGRTEPSLHARVSLLEQVVAQARGPVVLVAHSAGCLVVAHWAIWYRGSAVAGAVLATPPTLATELPPEYPSIRQLRTHGWLPIPRLPLPFPSIVAASENDPLANPVRLRSLARAWGSRVHELGPVGHLNPASGFGEWPGALPLVDELLAEARQPALASA</sequence>
<dbReference type="InterPro" id="IPR010662">
    <property type="entry name" value="RBBP9/YdeN"/>
</dbReference>
<comment type="caution">
    <text evidence="1">The sequence shown here is derived from an EMBL/GenBank/DDBJ whole genome shotgun (WGS) entry which is preliminary data.</text>
</comment>
<dbReference type="EMBL" id="JACBZT010000001">
    <property type="protein sequence ID" value="NYJ07569.1"/>
    <property type="molecule type" value="Genomic_DNA"/>
</dbReference>
<evidence type="ECO:0008006" key="3">
    <source>
        <dbReference type="Google" id="ProtNLM"/>
    </source>
</evidence>
<accession>A0A853CL41</accession>
<dbReference type="InterPro" id="IPR029058">
    <property type="entry name" value="AB_hydrolase_fold"/>
</dbReference>
<keyword evidence="2" id="KW-1185">Reference proteome</keyword>
<name>A0A853CL41_9ACTN</name>
<organism evidence="1 2">
    <name type="scientific">Petropleomorpha daqingensis</name>
    <dbReference type="NCBI Taxonomy" id="2026353"/>
    <lineage>
        <taxon>Bacteria</taxon>
        <taxon>Bacillati</taxon>
        <taxon>Actinomycetota</taxon>
        <taxon>Actinomycetes</taxon>
        <taxon>Geodermatophilales</taxon>
        <taxon>Geodermatophilaceae</taxon>
        <taxon>Petropleomorpha</taxon>
    </lineage>
</organism>
<gene>
    <name evidence="1" type="ORF">GGQ55_003847</name>
</gene>